<dbReference type="AlphaFoldDB" id="A0A2A2EVG0"/>
<name>A0A2A2EVG0_9GAMM</name>
<evidence type="ECO:0000313" key="2">
    <source>
        <dbReference type="EMBL" id="PAU76550.1"/>
    </source>
</evidence>
<accession>A0A2A2EVG0</accession>
<gene>
    <name evidence="2" type="ORF">CK498_11140</name>
</gene>
<keyword evidence="3" id="KW-1185">Reference proteome</keyword>
<feature type="region of interest" description="Disordered" evidence="1">
    <location>
        <begin position="55"/>
        <end position="79"/>
    </location>
</feature>
<proteinExistence type="predicted"/>
<evidence type="ECO:0008006" key="4">
    <source>
        <dbReference type="Google" id="ProtNLM"/>
    </source>
</evidence>
<reference evidence="2 3" key="1">
    <citation type="submission" date="2017-08" db="EMBL/GenBank/DDBJ databases">
        <title>Halomonas alkalisoli sp. nov., isolated from saline alkaline soil.</title>
        <authorList>
            <person name="Wang D."/>
            <person name="Zhang G."/>
        </authorList>
    </citation>
    <scope>NUCLEOTIDE SEQUENCE [LARGE SCALE GENOMIC DNA]</scope>
    <source>
        <strain evidence="2 3">WRN001</strain>
    </source>
</reference>
<organism evidence="2 3">
    <name type="scientific">Halomonas salipaludis</name>
    <dbReference type="NCBI Taxonomy" id="2032625"/>
    <lineage>
        <taxon>Bacteria</taxon>
        <taxon>Pseudomonadati</taxon>
        <taxon>Pseudomonadota</taxon>
        <taxon>Gammaproteobacteria</taxon>
        <taxon>Oceanospirillales</taxon>
        <taxon>Halomonadaceae</taxon>
        <taxon>Halomonas</taxon>
    </lineage>
</organism>
<evidence type="ECO:0000313" key="3">
    <source>
        <dbReference type="Proteomes" id="UP000217771"/>
    </source>
</evidence>
<dbReference type="OrthoDB" id="4070623at2"/>
<dbReference type="Proteomes" id="UP000217771">
    <property type="component" value="Unassembled WGS sequence"/>
</dbReference>
<sequence length="126" mass="13858">MVTSGRMQLTKHQASGTVVAHWRDVDSGETVDAEVGEGEPVNRLLTTYPDAQSARAAASAELRRGQRGEQRLDLTLPGDPQLMAEGRLQLEGFREDADGEWLIEQVEHTLSEAGYRCRVKAELPGE</sequence>
<comment type="caution">
    <text evidence="2">The sequence shown here is derived from an EMBL/GenBank/DDBJ whole genome shotgun (WGS) entry which is preliminary data.</text>
</comment>
<dbReference type="EMBL" id="NSKB01000004">
    <property type="protein sequence ID" value="PAU76550.1"/>
    <property type="molecule type" value="Genomic_DNA"/>
</dbReference>
<feature type="compositionally biased region" description="Basic and acidic residues" evidence="1">
    <location>
        <begin position="61"/>
        <end position="72"/>
    </location>
</feature>
<evidence type="ECO:0000256" key="1">
    <source>
        <dbReference type="SAM" id="MobiDB-lite"/>
    </source>
</evidence>
<protein>
    <recommendedName>
        <fullName evidence="4">Phage late control gene D protein (GPD)</fullName>
    </recommendedName>
</protein>